<dbReference type="Proteomes" id="UP001296873">
    <property type="component" value="Unassembled WGS sequence"/>
</dbReference>
<keyword evidence="3" id="KW-1185">Reference proteome</keyword>
<feature type="domain" description="Transposase IS116/IS110/IS902 C-terminal" evidence="1">
    <location>
        <begin position="4"/>
        <end position="58"/>
    </location>
</feature>
<name>A0ABS1DLB1_9PROT</name>
<dbReference type="EMBL" id="NRRL01000172">
    <property type="protein sequence ID" value="MBK1671325.1"/>
    <property type="molecule type" value="Genomic_DNA"/>
</dbReference>
<dbReference type="PANTHER" id="PTHR33055:SF3">
    <property type="entry name" value="PUTATIVE TRANSPOSASE FOR IS117-RELATED"/>
    <property type="match status" value="1"/>
</dbReference>
<comment type="caution">
    <text evidence="2">The sequence shown here is derived from an EMBL/GenBank/DDBJ whole genome shotgun (WGS) entry which is preliminary data.</text>
</comment>
<evidence type="ECO:0000313" key="3">
    <source>
        <dbReference type="Proteomes" id="UP001296873"/>
    </source>
</evidence>
<protein>
    <recommendedName>
        <fullName evidence="1">Transposase IS116/IS110/IS902 C-terminal domain-containing protein</fullName>
    </recommendedName>
</protein>
<sequence length="116" mass="13157">MFFRDFENRQELAGYVGLTPQPNSSGPRETDQGLDKAGNALARWAMIQLASRWLYFQPDSALSRWFHARVGNARGRLRRIKLVAMACKLLVAFWRYATQGIVPEGRDGRMIAGGDR</sequence>
<evidence type="ECO:0000313" key="2">
    <source>
        <dbReference type="EMBL" id="MBK1671325.1"/>
    </source>
</evidence>
<accession>A0ABS1DLB1</accession>
<dbReference type="RefSeq" id="WP_200344068.1">
    <property type="nucleotide sequence ID" value="NZ_NRRL01000172.1"/>
</dbReference>
<dbReference type="InterPro" id="IPR003346">
    <property type="entry name" value="Transposase_20"/>
</dbReference>
<evidence type="ECO:0000259" key="1">
    <source>
        <dbReference type="Pfam" id="PF02371"/>
    </source>
</evidence>
<reference evidence="2 3" key="1">
    <citation type="journal article" date="2020" name="Microorganisms">
        <title>Osmotic Adaptation and Compatible Solute Biosynthesis of Phototrophic Bacteria as Revealed from Genome Analyses.</title>
        <authorList>
            <person name="Imhoff J.F."/>
            <person name="Rahn T."/>
            <person name="Kunzel S."/>
            <person name="Keller A."/>
            <person name="Neulinger S.C."/>
        </authorList>
    </citation>
    <scope>NUCLEOTIDE SEQUENCE [LARGE SCALE GENOMIC DNA]</scope>
    <source>
        <strain evidence="2 3">DSM 9895</strain>
    </source>
</reference>
<proteinExistence type="predicted"/>
<gene>
    <name evidence="2" type="ORF">CKO28_25320</name>
</gene>
<dbReference type="Pfam" id="PF02371">
    <property type="entry name" value="Transposase_20"/>
    <property type="match status" value="1"/>
</dbReference>
<dbReference type="PANTHER" id="PTHR33055">
    <property type="entry name" value="TRANSPOSASE FOR INSERTION SEQUENCE ELEMENT IS1111A"/>
    <property type="match status" value="1"/>
</dbReference>
<dbReference type="InterPro" id="IPR047650">
    <property type="entry name" value="Transpos_IS110"/>
</dbReference>
<organism evidence="2 3">
    <name type="scientific">Rhodovibrio sodomensis</name>
    <dbReference type="NCBI Taxonomy" id="1088"/>
    <lineage>
        <taxon>Bacteria</taxon>
        <taxon>Pseudomonadati</taxon>
        <taxon>Pseudomonadota</taxon>
        <taxon>Alphaproteobacteria</taxon>
        <taxon>Rhodospirillales</taxon>
        <taxon>Rhodovibrionaceae</taxon>
        <taxon>Rhodovibrio</taxon>
    </lineage>
</organism>